<dbReference type="Proteomes" id="UP001500573">
    <property type="component" value="Unassembled WGS sequence"/>
</dbReference>
<protein>
    <submittedName>
        <fullName evidence="2">Uncharacterized protein</fullName>
    </submittedName>
</protein>
<keyword evidence="3" id="KW-1185">Reference proteome</keyword>
<evidence type="ECO:0000313" key="2">
    <source>
        <dbReference type="EMBL" id="GAA0776700.1"/>
    </source>
</evidence>
<accession>A0ABN1KV64</accession>
<comment type="caution">
    <text evidence="2">The sequence shown here is derived from an EMBL/GenBank/DDBJ whole genome shotgun (WGS) entry which is preliminary data.</text>
</comment>
<organism evidence="2 3">
    <name type="scientific">Castellaniella ginsengisoli</name>
    <dbReference type="NCBI Taxonomy" id="546114"/>
    <lineage>
        <taxon>Bacteria</taxon>
        <taxon>Pseudomonadati</taxon>
        <taxon>Pseudomonadota</taxon>
        <taxon>Betaproteobacteria</taxon>
        <taxon>Burkholderiales</taxon>
        <taxon>Alcaligenaceae</taxon>
        <taxon>Castellaniella</taxon>
    </lineage>
</organism>
<feature type="region of interest" description="Disordered" evidence="1">
    <location>
        <begin position="57"/>
        <end position="76"/>
    </location>
</feature>
<proteinExistence type="predicted"/>
<sequence length="97" mass="10166">MMPLAHWAITSSGFETMNMGAAMTGSVMDWCSAVTMGWDMGMCLLRVHETACAADRAARADGSRPDRRGVPHSKSNDCLKIGRVLPDAPGGAQAAAA</sequence>
<reference evidence="2 3" key="1">
    <citation type="journal article" date="2019" name="Int. J. Syst. Evol. Microbiol.">
        <title>The Global Catalogue of Microorganisms (GCM) 10K type strain sequencing project: providing services to taxonomists for standard genome sequencing and annotation.</title>
        <authorList>
            <consortium name="The Broad Institute Genomics Platform"/>
            <consortium name="The Broad Institute Genome Sequencing Center for Infectious Disease"/>
            <person name="Wu L."/>
            <person name="Ma J."/>
        </authorList>
    </citation>
    <scope>NUCLEOTIDE SEQUENCE [LARGE SCALE GENOMIC DNA]</scope>
    <source>
        <strain evidence="2 3">JCM 15515</strain>
    </source>
</reference>
<gene>
    <name evidence="2" type="ORF">GCM10009108_11350</name>
</gene>
<dbReference type="EMBL" id="BAAAEX010000006">
    <property type="protein sequence ID" value="GAA0776700.1"/>
    <property type="molecule type" value="Genomic_DNA"/>
</dbReference>
<evidence type="ECO:0000256" key="1">
    <source>
        <dbReference type="SAM" id="MobiDB-lite"/>
    </source>
</evidence>
<name>A0ABN1KV64_9BURK</name>
<evidence type="ECO:0000313" key="3">
    <source>
        <dbReference type="Proteomes" id="UP001500573"/>
    </source>
</evidence>